<feature type="compositionally biased region" description="Basic and acidic residues" evidence="1">
    <location>
        <begin position="378"/>
        <end position="397"/>
    </location>
</feature>
<proteinExistence type="predicted"/>
<evidence type="ECO:0000313" key="2">
    <source>
        <dbReference type="EMBL" id="CAK9032648.1"/>
    </source>
</evidence>
<sequence>MSDRIAASLRQPGGELRTLSQQIEVISDRLRGLELEIEEGSFTVVSNTPQSPRDLQTSGDSYPRGPTAGQSSGQREQSWAEREEIARQVGTFLRRAVIGGEILGPSGRDRIRLQSRYYIVVRDKQGRVFTHPAKVFSRWTEAKAEVQDSRRLRRRQMSSEPIREAADLEDLADFNGMPGQPGQNVSVLVLPPGGHTNFHYDVGRIILADEFSSANIILVAEQDQSTICAVPYDVWNRKVSQRLLPRTALSRPVLCSVAACHQDTREEPEAELQMKVWVGILSTPLLDGIHFGEDLEVDHGFRAPGLEPDFLPYAQGLVDILSEKFDFYTAESGGGGAPPGADVQDRLSKLESGIGEIRSLLERLAPAAPSKDAVARSLRKDVTPTPDKRAGALRKGGEKKVSFAGLDGAVVDAALQAGIPESHLQEMSSLLSRRPSKMEDLPRPNAAKGNDPLSDSEEEDEELIPVDEHGSPGGSSSDGGVAKAIVKLTRVCARLAKHKTKKKGDQLEQLLDLGLGSEFSSEGSGSGSTKKAAALRALRRHLNENPRLIYENIESNMASDFASRPVRPGEPRGGATARGWLEARSRVQNFTGHVRWCWQVAGIWDALMADQPEQARARRALLMSAADQSSIDSGSWTLAQQVLLEAPPPYHSFSSHSSPSMHERQHTALLDPRWLDILLHYVKELDSYQEGEDSEVPLGGFPLPVPYPEALRKGYRADAKEVSRKKFVNAAVIVLNYTSLGRASSCPAILRPGNPLSSTQWGIVRRLEVFLEDWLQAEAVGPESMGRAGPKIENIEDALRVLSERVSGLAGDLKNDYFGGRGVPDSRPGYSRDVGEVIGEATASSFSTFKELDPTRLRFVGVPSFNPVPYLDPAGAKIYEHPLECRLPAGDFEGRVPLVKMHCSFEAKIRLFELLDHCKRLKLFPRSAVDTKFASGMFSVIKSQDQDRLILDSRPANLLETPLQGWIKSLGSAEALTKIVLPENEKLVASGSDLRDFYHLFLVNDERSRRNVLCGAVPCSAVRHLSCFSPELESEPVVFGCLNTLAMGDTQAVTLAQTSHLALALRCGAAEPQNLVSLGSPIPRGPNYVGIVIDDYVSLSRVSKHYQGQSEGARLAKKIEKRYDEVGLVSHPDKGFADESRSSFWGVDLNGDTGLLRGTLKRAIPLFGICLQIIRLGVCSVDLLQVVGSVPRTLQIGGKPELLLRFAGLQRVKFVMVKVPTKMLFYLLRMEELHARFRMP</sequence>
<gene>
    <name evidence="2" type="ORF">SCF082_LOCUS20154</name>
</gene>
<feature type="region of interest" description="Disordered" evidence="1">
    <location>
        <begin position="428"/>
        <end position="480"/>
    </location>
</feature>
<feature type="region of interest" description="Disordered" evidence="1">
    <location>
        <begin position="375"/>
        <end position="397"/>
    </location>
</feature>
<feature type="compositionally biased region" description="Polar residues" evidence="1">
    <location>
        <begin position="68"/>
        <end position="77"/>
    </location>
</feature>
<feature type="compositionally biased region" description="Polar residues" evidence="1">
    <location>
        <begin position="43"/>
        <end position="60"/>
    </location>
</feature>
<dbReference type="Proteomes" id="UP001642464">
    <property type="component" value="Unassembled WGS sequence"/>
</dbReference>
<comment type="caution">
    <text evidence="2">The sequence shown here is derived from an EMBL/GenBank/DDBJ whole genome shotgun (WGS) entry which is preliminary data.</text>
</comment>
<organism evidence="2 3">
    <name type="scientific">Durusdinium trenchii</name>
    <dbReference type="NCBI Taxonomy" id="1381693"/>
    <lineage>
        <taxon>Eukaryota</taxon>
        <taxon>Sar</taxon>
        <taxon>Alveolata</taxon>
        <taxon>Dinophyceae</taxon>
        <taxon>Suessiales</taxon>
        <taxon>Symbiodiniaceae</taxon>
        <taxon>Durusdinium</taxon>
    </lineage>
</organism>
<name>A0ABP0L136_9DINO</name>
<feature type="compositionally biased region" description="Acidic residues" evidence="1">
    <location>
        <begin position="454"/>
        <end position="465"/>
    </location>
</feature>
<feature type="region of interest" description="Disordered" evidence="1">
    <location>
        <begin position="43"/>
        <end position="81"/>
    </location>
</feature>
<keyword evidence="3" id="KW-1185">Reference proteome</keyword>
<accession>A0ABP0L136</accession>
<evidence type="ECO:0008006" key="4">
    <source>
        <dbReference type="Google" id="ProtNLM"/>
    </source>
</evidence>
<dbReference type="EMBL" id="CAXAMM010013969">
    <property type="protein sequence ID" value="CAK9032648.1"/>
    <property type="molecule type" value="Genomic_DNA"/>
</dbReference>
<protein>
    <recommendedName>
        <fullName evidence="4">JmjC domain-containing protein</fullName>
    </recommendedName>
</protein>
<evidence type="ECO:0000256" key="1">
    <source>
        <dbReference type="SAM" id="MobiDB-lite"/>
    </source>
</evidence>
<reference evidence="2 3" key="1">
    <citation type="submission" date="2024-02" db="EMBL/GenBank/DDBJ databases">
        <authorList>
            <person name="Chen Y."/>
            <person name="Shah S."/>
            <person name="Dougan E. K."/>
            <person name="Thang M."/>
            <person name="Chan C."/>
        </authorList>
    </citation>
    <scope>NUCLEOTIDE SEQUENCE [LARGE SCALE GENOMIC DNA]</scope>
</reference>
<evidence type="ECO:0000313" key="3">
    <source>
        <dbReference type="Proteomes" id="UP001642464"/>
    </source>
</evidence>